<dbReference type="Proteomes" id="UP000604473">
    <property type="component" value="Unassembled WGS sequence"/>
</dbReference>
<dbReference type="Gene3D" id="3.40.50.2000">
    <property type="entry name" value="Glycogen Phosphorylase B"/>
    <property type="match status" value="2"/>
</dbReference>
<dbReference type="PANTHER" id="PTHR12526">
    <property type="entry name" value="GLYCOSYLTRANSFERASE"/>
    <property type="match status" value="1"/>
</dbReference>
<name>A0ABS1RVZ9_RHOSU</name>
<reference evidence="2 3" key="1">
    <citation type="submission" date="2021-01" db="EMBL/GenBank/DDBJ databases">
        <title>Draft genomes of Rhodovulum sulfidophilum.</title>
        <authorList>
            <person name="Guzman M.S."/>
        </authorList>
    </citation>
    <scope>NUCLEOTIDE SEQUENCE [LARGE SCALE GENOMIC DNA]</scope>
    <source>
        <strain evidence="2 3">AB35</strain>
    </source>
</reference>
<sequence length="385" mass="41598">MRVVFVQHGNYAEAYRRMCAGEAETYRDQFRSVSLVAGLAAAGPVVTVALGDAHHDAQLAPNLRSVGLPRADIDRAGSLLDDLAPDRLVCRTPHTRLLAAAAARGIATLPCFADMMRPPSPLGLWRHWRLRNALRARTVPCVANHSLNASRSLVEAGLVSAGHVVPWDWSRLVPNPDPKPGMPDPQNPTILFAGKMTVEKGLGDVLAAMSVLAGQGLNARLTVAGGGDVRPWQAEAARLGLAERVDFLGLVPNTEIRHRMRAYDIVVVPSRHDYPEGLPNTIYEGLASRSVLMLSDHPAFRGRVEPGRHCLMFRAGNPAALGAEIRKLCAAPELYAHLSRQAPEALNSLYVGLAWGDLVTYFLDDPANLTGWVERHSLCALGLSG</sequence>
<dbReference type="SUPFAM" id="SSF53756">
    <property type="entry name" value="UDP-Glycosyltransferase/glycogen phosphorylase"/>
    <property type="match status" value="1"/>
</dbReference>
<dbReference type="Pfam" id="PF00534">
    <property type="entry name" value="Glycos_transf_1"/>
    <property type="match status" value="1"/>
</dbReference>
<comment type="caution">
    <text evidence="2">The sequence shown here is derived from an EMBL/GenBank/DDBJ whole genome shotgun (WGS) entry which is preliminary data.</text>
</comment>
<accession>A0ABS1RVZ9</accession>
<organism evidence="2 3">
    <name type="scientific">Rhodovulum sulfidophilum</name>
    <name type="common">Rhodobacter sulfidophilus</name>
    <dbReference type="NCBI Taxonomy" id="35806"/>
    <lineage>
        <taxon>Bacteria</taxon>
        <taxon>Pseudomonadati</taxon>
        <taxon>Pseudomonadota</taxon>
        <taxon>Alphaproteobacteria</taxon>
        <taxon>Rhodobacterales</taxon>
        <taxon>Paracoccaceae</taxon>
        <taxon>Rhodovulum</taxon>
    </lineage>
</organism>
<dbReference type="EMBL" id="JAESJJ010000024">
    <property type="protein sequence ID" value="MBL3610251.1"/>
    <property type="molecule type" value="Genomic_DNA"/>
</dbReference>
<evidence type="ECO:0000313" key="2">
    <source>
        <dbReference type="EMBL" id="MBL3610251.1"/>
    </source>
</evidence>
<evidence type="ECO:0000259" key="1">
    <source>
        <dbReference type="Pfam" id="PF00534"/>
    </source>
</evidence>
<evidence type="ECO:0000313" key="3">
    <source>
        <dbReference type="Proteomes" id="UP000604473"/>
    </source>
</evidence>
<proteinExistence type="predicted"/>
<protein>
    <submittedName>
        <fullName evidence="2">Glycosyltransferase family 4 protein</fullName>
    </submittedName>
</protein>
<feature type="domain" description="Glycosyl transferase family 1" evidence="1">
    <location>
        <begin position="185"/>
        <end position="343"/>
    </location>
</feature>
<dbReference type="RefSeq" id="WP_202249922.1">
    <property type="nucleotide sequence ID" value="NZ_JAESJJ010000024.1"/>
</dbReference>
<dbReference type="InterPro" id="IPR001296">
    <property type="entry name" value="Glyco_trans_1"/>
</dbReference>
<keyword evidence="3" id="KW-1185">Reference proteome</keyword>
<gene>
    <name evidence="2" type="ORF">JMM60_15895</name>
</gene>
<dbReference type="CDD" id="cd03801">
    <property type="entry name" value="GT4_PimA-like"/>
    <property type="match status" value="1"/>
</dbReference>